<protein>
    <submittedName>
        <fullName evidence="3">Helix-turn-helix transcriptional regulator</fullName>
    </submittedName>
</protein>
<dbReference type="InterPro" id="IPR001387">
    <property type="entry name" value="Cro/C1-type_HTH"/>
</dbReference>
<feature type="domain" description="HTH cro/C1-type" evidence="2">
    <location>
        <begin position="10"/>
        <end position="65"/>
    </location>
</feature>
<dbReference type="SMART" id="SM00530">
    <property type="entry name" value="HTH_XRE"/>
    <property type="match status" value="1"/>
</dbReference>
<evidence type="ECO:0000313" key="4">
    <source>
        <dbReference type="Proteomes" id="UP001049518"/>
    </source>
</evidence>
<dbReference type="InterPro" id="IPR010982">
    <property type="entry name" value="Lambda_DNA-bd_dom_sf"/>
</dbReference>
<proteinExistence type="predicted"/>
<name>A0ABX8QX12_9ACTN</name>
<dbReference type="CDD" id="cd00093">
    <property type="entry name" value="HTH_XRE"/>
    <property type="match status" value="1"/>
</dbReference>
<dbReference type="Gene3D" id="1.10.260.40">
    <property type="entry name" value="lambda repressor-like DNA-binding domains"/>
    <property type="match status" value="1"/>
</dbReference>
<dbReference type="PROSITE" id="PS50943">
    <property type="entry name" value="HTH_CROC1"/>
    <property type="match status" value="1"/>
</dbReference>
<reference evidence="3" key="1">
    <citation type="submission" date="2020-07" db="EMBL/GenBank/DDBJ databases">
        <authorList>
            <person name="Tarantini F.S."/>
            <person name="Hong K.W."/>
            <person name="Chan K.G."/>
        </authorList>
    </citation>
    <scope>NUCLEOTIDE SEQUENCE</scope>
    <source>
        <strain evidence="3">32-07</strain>
    </source>
</reference>
<sequence>MSTRNVGQRLQAARKLRGLTQKELATLAGVSLSLVRKIEQGEKEGMRLETLRRFAAALRVPTSDLIAPPTGDRTDTGNAGQWQPIHRALQGLHGDSLDEPPTVQGVSKAFHALMPLFSGDQYSKLSAALPPLLRDADELGAEARPVRARVLHHTGWLLTQTRQFDMAETALHRALNDASDGFDVAAIISTLAWLKLRQGHLAETLALTSAWADDVEPRISRATMAELSAWGWLLVRLSTAAARNAQPGDAEDAIRLARTAAVAMGAEYSPPNDFLRAFGPLTVAMKRAENAMVEDRPDRVIAMSSQIPVSDLRPTSNNRNRHLLDVAQARVTLRQHAEAFDVLQGIRLDAPEWISNQCYAEDIFGQIVSRRRTLTPDMREFANFLHMTV</sequence>
<dbReference type="RefSeq" id="WP_231335487.1">
    <property type="nucleotide sequence ID" value="NZ_CP059572.1"/>
</dbReference>
<evidence type="ECO:0000256" key="1">
    <source>
        <dbReference type="ARBA" id="ARBA00023125"/>
    </source>
</evidence>
<accession>A0ABX8QX12</accession>
<organism evidence="3 4">
    <name type="scientific">Actinomadura graeca</name>
    <dbReference type="NCBI Taxonomy" id="2750812"/>
    <lineage>
        <taxon>Bacteria</taxon>
        <taxon>Bacillati</taxon>
        <taxon>Actinomycetota</taxon>
        <taxon>Actinomycetes</taxon>
        <taxon>Streptosporangiales</taxon>
        <taxon>Thermomonosporaceae</taxon>
        <taxon>Actinomadura</taxon>
    </lineage>
</organism>
<dbReference type="EMBL" id="CP059572">
    <property type="protein sequence ID" value="QXJ22267.1"/>
    <property type="molecule type" value="Genomic_DNA"/>
</dbReference>
<dbReference type="PANTHER" id="PTHR46797">
    <property type="entry name" value="HTH-TYPE TRANSCRIPTIONAL REGULATOR"/>
    <property type="match status" value="1"/>
</dbReference>
<dbReference type="PANTHER" id="PTHR46797:SF1">
    <property type="entry name" value="METHYLPHOSPHONATE SYNTHASE"/>
    <property type="match status" value="1"/>
</dbReference>
<dbReference type="Proteomes" id="UP001049518">
    <property type="component" value="Chromosome"/>
</dbReference>
<keyword evidence="4" id="KW-1185">Reference proteome</keyword>
<dbReference type="Pfam" id="PF01381">
    <property type="entry name" value="HTH_3"/>
    <property type="match status" value="1"/>
</dbReference>
<dbReference type="InterPro" id="IPR050807">
    <property type="entry name" value="TransReg_Diox_bact_type"/>
</dbReference>
<gene>
    <name evidence="3" type="ORF">AGRA3207_003244</name>
</gene>
<evidence type="ECO:0000259" key="2">
    <source>
        <dbReference type="PROSITE" id="PS50943"/>
    </source>
</evidence>
<evidence type="ECO:0000313" key="3">
    <source>
        <dbReference type="EMBL" id="QXJ22267.1"/>
    </source>
</evidence>
<keyword evidence="1" id="KW-0238">DNA-binding</keyword>
<dbReference type="SUPFAM" id="SSF47413">
    <property type="entry name" value="lambda repressor-like DNA-binding domains"/>
    <property type="match status" value="1"/>
</dbReference>